<keyword evidence="2" id="KW-0229">DNA integration</keyword>
<evidence type="ECO:0000256" key="3">
    <source>
        <dbReference type="ARBA" id="ARBA00023172"/>
    </source>
</evidence>
<keyword evidence="7" id="KW-1185">Reference proteome</keyword>
<feature type="region of interest" description="Disordered" evidence="4">
    <location>
        <begin position="1"/>
        <end position="32"/>
    </location>
</feature>
<dbReference type="Gene3D" id="1.10.443.10">
    <property type="entry name" value="Intergrase catalytic core"/>
    <property type="match status" value="1"/>
</dbReference>
<dbReference type="PANTHER" id="PTHR30349">
    <property type="entry name" value="PHAGE INTEGRASE-RELATED"/>
    <property type="match status" value="1"/>
</dbReference>
<feature type="domain" description="Tyr recombinase" evidence="5">
    <location>
        <begin position="168"/>
        <end position="400"/>
    </location>
</feature>
<dbReference type="EMBL" id="CAJNAU010000115">
    <property type="protein sequence ID" value="CAE6848826.1"/>
    <property type="molecule type" value="Genomic_DNA"/>
</dbReference>
<dbReference type="Proteomes" id="UP000674425">
    <property type="component" value="Unassembled WGS sequence"/>
</dbReference>
<name>A0ABM8T233_9BURK</name>
<reference evidence="6 7" key="1">
    <citation type="submission" date="2021-02" db="EMBL/GenBank/DDBJ databases">
        <authorList>
            <person name="Vanwijnsberghe S."/>
        </authorList>
    </citation>
    <scope>NUCLEOTIDE SEQUENCE [LARGE SCALE GENOMIC DNA]</scope>
    <source>
        <strain evidence="6 7">R-69658</strain>
    </source>
</reference>
<accession>A0ABM8T233</accession>
<evidence type="ECO:0000256" key="2">
    <source>
        <dbReference type="ARBA" id="ARBA00022908"/>
    </source>
</evidence>
<keyword evidence="3" id="KW-0233">DNA recombination</keyword>
<dbReference type="InterPro" id="IPR013762">
    <property type="entry name" value="Integrase-like_cat_sf"/>
</dbReference>
<dbReference type="InterPro" id="IPR050090">
    <property type="entry name" value="Tyrosine_recombinase_XerCD"/>
</dbReference>
<comment type="caution">
    <text evidence="6">The sequence shown here is derived from an EMBL/GenBank/DDBJ whole genome shotgun (WGS) entry which is preliminary data.</text>
</comment>
<organism evidence="6 7">
    <name type="scientific">Paraburkholderia aspalathi</name>
    <dbReference type="NCBI Taxonomy" id="1324617"/>
    <lineage>
        <taxon>Bacteria</taxon>
        <taxon>Pseudomonadati</taxon>
        <taxon>Pseudomonadota</taxon>
        <taxon>Betaproteobacteria</taxon>
        <taxon>Burkholderiales</taxon>
        <taxon>Burkholderiaceae</taxon>
        <taxon>Paraburkholderia</taxon>
    </lineage>
</organism>
<evidence type="ECO:0000256" key="1">
    <source>
        <dbReference type="ARBA" id="ARBA00004496"/>
    </source>
</evidence>
<dbReference type="PROSITE" id="PS51898">
    <property type="entry name" value="TYR_RECOMBINASE"/>
    <property type="match status" value="1"/>
</dbReference>
<evidence type="ECO:0000313" key="7">
    <source>
        <dbReference type="Proteomes" id="UP000674425"/>
    </source>
</evidence>
<dbReference type="PANTHER" id="PTHR30349:SF77">
    <property type="entry name" value="TYROSINE RECOMBINASE XERC"/>
    <property type="match status" value="1"/>
</dbReference>
<evidence type="ECO:0000256" key="4">
    <source>
        <dbReference type="SAM" id="MobiDB-lite"/>
    </source>
</evidence>
<protein>
    <submittedName>
        <fullName evidence="6">Tyrosine recombinase XerC</fullName>
    </submittedName>
</protein>
<evidence type="ECO:0000259" key="5">
    <source>
        <dbReference type="PROSITE" id="PS51898"/>
    </source>
</evidence>
<dbReference type="InterPro" id="IPR002104">
    <property type="entry name" value="Integrase_catalytic"/>
</dbReference>
<comment type="subcellular location">
    <subcellularLocation>
        <location evidence="1">Cytoplasm</location>
    </subcellularLocation>
</comment>
<proteinExistence type="predicted"/>
<gene>
    <name evidence="6" type="primary">xerC_7</name>
    <name evidence="6" type="ORF">R69658_07058</name>
</gene>
<sequence>MSAVDRFEPDPNVATEVPRAANPRPNRLESPILPADLSDEDVVGRWLAAKATGRGRLAPTTLAQYRTEAERLFWYARQVNTPISGWGLDEFSAYIGFLQAPAPWAIRKPGVRRGSPDWRPFLRPLSDRSAGQTQKIVTSLFDWLRDVGYLQLNPSTGLPKVGRREPEKQARFLSPDDTALLRETIAARPGAESGREARLTNARDLFAVDLFERTGLRTTEVVQCRMGHVRIEPVPQALRREFPDAPPFQWLLRVERGKGGKARWVPCDEISLSLQAYRIAFGLPPVPLPDEDLPLLLSVRRSRWGELKGIRSRTAIWKLVTGLCSEALAYARAHGRRVDADRFERASTHWLRHTYAKGLAQAVRDGLDASAALENMGHSDLRTFRRYVDDEPLRRALATQQARTRVTR</sequence>
<dbReference type="CDD" id="cd00397">
    <property type="entry name" value="DNA_BRE_C"/>
    <property type="match status" value="1"/>
</dbReference>
<dbReference type="SUPFAM" id="SSF56349">
    <property type="entry name" value="DNA breaking-rejoining enzymes"/>
    <property type="match status" value="1"/>
</dbReference>
<evidence type="ECO:0000313" key="6">
    <source>
        <dbReference type="EMBL" id="CAE6848826.1"/>
    </source>
</evidence>
<dbReference type="RefSeq" id="WP_200622007.1">
    <property type="nucleotide sequence ID" value="NZ_CAJNAU010000115.1"/>
</dbReference>
<dbReference type="InterPro" id="IPR011010">
    <property type="entry name" value="DNA_brk_join_enz"/>
</dbReference>